<reference evidence="2 3" key="1">
    <citation type="submission" date="2016-01" db="EMBL/GenBank/DDBJ databases">
        <authorList>
            <person name="Manzoor S."/>
        </authorList>
    </citation>
    <scope>NUCLEOTIDE SEQUENCE [LARGE SCALE GENOMIC DNA]</scope>
    <source>
        <strain evidence="2">Methanoculleus sp MAB1</strain>
    </source>
</reference>
<dbReference type="InterPro" id="IPR055946">
    <property type="entry name" value="DUF7524"/>
</dbReference>
<keyword evidence="1" id="KW-0472">Membrane</keyword>
<keyword evidence="1" id="KW-0812">Transmembrane</keyword>
<evidence type="ECO:0000313" key="3">
    <source>
        <dbReference type="Proteomes" id="UP000069850"/>
    </source>
</evidence>
<dbReference type="AlphaFoldDB" id="A0A0X3BI53"/>
<gene>
    <name evidence="2" type="ORF">MMAB1_0008</name>
</gene>
<dbReference type="Proteomes" id="UP000069850">
    <property type="component" value="Chromosome 1"/>
</dbReference>
<evidence type="ECO:0000313" key="2">
    <source>
        <dbReference type="EMBL" id="CVK31225.1"/>
    </source>
</evidence>
<dbReference type="KEGG" id="mema:MMAB1_0008"/>
<feature type="transmembrane region" description="Helical" evidence="1">
    <location>
        <begin position="156"/>
        <end position="174"/>
    </location>
</feature>
<sequence length="178" mass="19368">MIPPMSEIHLNRRGINFIEVPEEVEATPGSDLTLHIINHGSPLHITLASTNSSIFTDFFHENLYVAGDAEFTIPIREGAYPGVFSVEVISGYGARRAEFRVVVRERAAPEPEPVEVSPAAPVPAVSSGWRSSAPFILLGAAALALYGLWLTYRVDLLNAAAFAALFLGVILAWLRQRS</sequence>
<dbReference type="Pfam" id="PF24368">
    <property type="entry name" value="DUF7524"/>
    <property type="match status" value="1"/>
</dbReference>
<dbReference type="EMBL" id="LT158599">
    <property type="protein sequence ID" value="CVK31225.1"/>
    <property type="molecule type" value="Genomic_DNA"/>
</dbReference>
<proteinExistence type="predicted"/>
<accession>A0A0X3BI53</accession>
<evidence type="ECO:0000256" key="1">
    <source>
        <dbReference type="SAM" id="Phobius"/>
    </source>
</evidence>
<organism evidence="2 3">
    <name type="scientific">Methanoculleus bourgensis</name>
    <dbReference type="NCBI Taxonomy" id="83986"/>
    <lineage>
        <taxon>Archaea</taxon>
        <taxon>Methanobacteriati</taxon>
        <taxon>Methanobacteriota</taxon>
        <taxon>Stenosarchaea group</taxon>
        <taxon>Methanomicrobia</taxon>
        <taxon>Methanomicrobiales</taxon>
        <taxon>Methanomicrobiaceae</taxon>
        <taxon>Methanoculleus</taxon>
    </lineage>
</organism>
<name>A0A0X3BI53_9EURY</name>
<feature type="transmembrane region" description="Helical" evidence="1">
    <location>
        <begin position="133"/>
        <end position="150"/>
    </location>
</feature>
<keyword evidence="1" id="KW-1133">Transmembrane helix</keyword>
<protein>
    <submittedName>
        <fullName evidence="2">Uncharacterized protein</fullName>
    </submittedName>
</protein>